<reference evidence="1" key="1">
    <citation type="submission" date="2013-07" db="EMBL/GenBank/DDBJ databases">
        <authorList>
            <person name="Geib S."/>
        </authorList>
    </citation>
    <scope>NUCLEOTIDE SEQUENCE</scope>
</reference>
<reference evidence="1" key="2">
    <citation type="journal article" date="2014" name="BMC Genomics">
        <title>A genomic perspective to assessing quality of mass-reared SIT flies used in Mediterranean fruit fly (Ceratitis capitata) eradication in California.</title>
        <authorList>
            <person name="Calla B."/>
            <person name="Hall B."/>
            <person name="Hou S."/>
            <person name="Geib S.M."/>
        </authorList>
    </citation>
    <scope>NUCLEOTIDE SEQUENCE</scope>
</reference>
<name>W8AQE6_CERCA</name>
<organism evidence="1">
    <name type="scientific">Ceratitis capitata</name>
    <name type="common">Mediterranean fruit fly</name>
    <name type="synonym">Tephritis capitata</name>
    <dbReference type="NCBI Taxonomy" id="7213"/>
    <lineage>
        <taxon>Eukaryota</taxon>
        <taxon>Metazoa</taxon>
        <taxon>Ecdysozoa</taxon>
        <taxon>Arthropoda</taxon>
        <taxon>Hexapoda</taxon>
        <taxon>Insecta</taxon>
        <taxon>Pterygota</taxon>
        <taxon>Neoptera</taxon>
        <taxon>Endopterygota</taxon>
        <taxon>Diptera</taxon>
        <taxon>Brachycera</taxon>
        <taxon>Muscomorpha</taxon>
        <taxon>Tephritoidea</taxon>
        <taxon>Tephritidae</taxon>
        <taxon>Ceratitis</taxon>
        <taxon>Ceratitis</taxon>
    </lineage>
</organism>
<dbReference type="EMBL" id="GAMC01015535">
    <property type="protein sequence ID" value="JAB91020.1"/>
    <property type="molecule type" value="mRNA"/>
</dbReference>
<dbReference type="AlphaFoldDB" id="W8AQE6"/>
<dbReference type="EMBL" id="GAMC01015534">
    <property type="protein sequence ID" value="JAB91021.1"/>
    <property type="molecule type" value="mRNA"/>
</dbReference>
<evidence type="ECO:0000313" key="1">
    <source>
        <dbReference type="EMBL" id="JAB91020.1"/>
    </source>
</evidence>
<protein>
    <submittedName>
        <fullName evidence="1">Uncharacterized protein</fullName>
    </submittedName>
</protein>
<accession>W8AQE6</accession>
<sequence length="131" mass="15183">MVSALLFHATEAYLLQADVCLDISYLFMRKDGIKKIHKQHNAHAHNSRIPHTFVICGTKRKRKNTWNGRNVATTRRVQTTVRYKCFKEFICTQPIYTHQHKCVAKKPNSLARVYKFATTLSLHVNISLLSN</sequence>
<proteinExistence type="evidence at transcript level"/>